<dbReference type="InterPro" id="IPR051457">
    <property type="entry name" value="2-oxoacid:Fd_oxidoreductase"/>
</dbReference>
<proteinExistence type="predicted"/>
<sequence length="335" mass="37070">MSEVQTPQLTKKDFESDQAVRWCPGCGDYAILAQAQKNMPTFGRKREEFVFVSGIGCSSRFPYYMNTYGFHSIHGRAPALASGVKIANPDLSVWVVTGDGDGLSIGGNHFMHALRRNMDFNILMFNNRIYGLTKGQYSPTSEYGKVTKATPFGSIDYPLNPPSLALGAQATFVARTIDRWQKHMAEMLERSYSHDGGSFTEIYQNCNIFNDGAYEAYTGAEKLDNVIELKNGEPMLFSKETKGIKLDGSTATVVDMEKHSVDDLLVHDETNLDLAHIIANWTSNPNLPEPIGVIYSINKPTYNQEMVNQITAAKEAKGPASVQDLINAGDTWTVN</sequence>
<dbReference type="PANTHER" id="PTHR48084:SF4">
    <property type="entry name" value="2-OXOGLUTARATE OXIDOREDUCTASE SUBUNIT KORB"/>
    <property type="match status" value="1"/>
</dbReference>
<protein>
    <recommendedName>
        <fullName evidence="2">Thiamine pyrophosphate enzyme TPP-binding domain-containing protein</fullName>
    </recommendedName>
</protein>
<reference evidence="3" key="1">
    <citation type="submission" date="2018-05" db="EMBL/GenBank/DDBJ databases">
        <authorList>
            <person name="Lanie J.A."/>
            <person name="Ng W.-L."/>
            <person name="Kazmierczak K.M."/>
            <person name="Andrzejewski T.M."/>
            <person name="Davidsen T.M."/>
            <person name="Wayne K.J."/>
            <person name="Tettelin H."/>
            <person name="Glass J.I."/>
            <person name="Rusch D."/>
            <person name="Podicherti R."/>
            <person name="Tsui H.-C.T."/>
            <person name="Winkler M.E."/>
        </authorList>
    </citation>
    <scope>NUCLEOTIDE SEQUENCE</scope>
</reference>
<evidence type="ECO:0000259" key="2">
    <source>
        <dbReference type="Pfam" id="PF02775"/>
    </source>
</evidence>
<dbReference type="GO" id="GO:0030976">
    <property type="term" value="F:thiamine pyrophosphate binding"/>
    <property type="evidence" value="ECO:0007669"/>
    <property type="project" value="InterPro"/>
</dbReference>
<dbReference type="GO" id="GO:0045333">
    <property type="term" value="P:cellular respiration"/>
    <property type="evidence" value="ECO:0007669"/>
    <property type="project" value="UniProtKB-ARBA"/>
</dbReference>
<evidence type="ECO:0000256" key="1">
    <source>
        <dbReference type="ARBA" id="ARBA00023002"/>
    </source>
</evidence>
<dbReference type="EMBL" id="UINC01040394">
    <property type="protein sequence ID" value="SVB40202.1"/>
    <property type="molecule type" value="Genomic_DNA"/>
</dbReference>
<organism evidence="3">
    <name type="scientific">marine metagenome</name>
    <dbReference type="NCBI Taxonomy" id="408172"/>
    <lineage>
        <taxon>unclassified sequences</taxon>
        <taxon>metagenomes</taxon>
        <taxon>ecological metagenomes</taxon>
    </lineage>
</organism>
<name>A0A382DQ50_9ZZZZ</name>
<gene>
    <name evidence="3" type="ORF">METZ01_LOCUS193056</name>
</gene>
<evidence type="ECO:0000313" key="3">
    <source>
        <dbReference type="EMBL" id="SVB40202.1"/>
    </source>
</evidence>
<keyword evidence="1" id="KW-0560">Oxidoreductase</keyword>
<dbReference type="InterPro" id="IPR029061">
    <property type="entry name" value="THDP-binding"/>
</dbReference>
<dbReference type="CDD" id="cd03375">
    <property type="entry name" value="TPP_OGFOR"/>
    <property type="match status" value="1"/>
</dbReference>
<dbReference type="PANTHER" id="PTHR48084">
    <property type="entry name" value="2-OXOGLUTARATE OXIDOREDUCTASE SUBUNIT KORB-RELATED"/>
    <property type="match status" value="1"/>
</dbReference>
<dbReference type="InterPro" id="IPR011766">
    <property type="entry name" value="TPP_enzyme_TPP-bd"/>
</dbReference>
<dbReference type="Gene3D" id="3.40.50.970">
    <property type="match status" value="1"/>
</dbReference>
<dbReference type="Pfam" id="PF02775">
    <property type="entry name" value="TPP_enzyme_C"/>
    <property type="match status" value="1"/>
</dbReference>
<dbReference type="GO" id="GO:0016625">
    <property type="term" value="F:oxidoreductase activity, acting on the aldehyde or oxo group of donors, iron-sulfur protein as acceptor"/>
    <property type="evidence" value="ECO:0007669"/>
    <property type="project" value="UniProtKB-ARBA"/>
</dbReference>
<feature type="domain" description="Thiamine pyrophosphate enzyme TPP-binding" evidence="2">
    <location>
        <begin position="55"/>
        <end position="201"/>
    </location>
</feature>
<accession>A0A382DQ50</accession>
<dbReference type="SUPFAM" id="SSF52518">
    <property type="entry name" value="Thiamin diphosphate-binding fold (THDP-binding)"/>
    <property type="match status" value="1"/>
</dbReference>
<dbReference type="AlphaFoldDB" id="A0A382DQ50"/>